<evidence type="ECO:0000256" key="2">
    <source>
        <dbReference type="ARBA" id="ARBA00005262"/>
    </source>
</evidence>
<feature type="transmembrane region" description="Helical" evidence="7">
    <location>
        <begin position="265"/>
        <end position="287"/>
    </location>
</feature>
<reference evidence="8 9" key="1">
    <citation type="submission" date="2023-07" db="EMBL/GenBank/DDBJ databases">
        <authorList>
            <person name="Peeters C."/>
        </authorList>
    </citation>
    <scope>NUCLEOTIDE SEQUENCE [LARGE SCALE GENOMIC DNA]</scope>
    <source>
        <strain evidence="8 9">LMG 7141</strain>
    </source>
</reference>
<evidence type="ECO:0000256" key="4">
    <source>
        <dbReference type="ARBA" id="ARBA00022692"/>
    </source>
</evidence>
<evidence type="ECO:0000256" key="5">
    <source>
        <dbReference type="ARBA" id="ARBA00022989"/>
    </source>
</evidence>
<dbReference type="InterPro" id="IPR003370">
    <property type="entry name" value="Chromate_transpt"/>
</dbReference>
<feature type="transmembrane region" description="Helical" evidence="7">
    <location>
        <begin position="354"/>
        <end position="373"/>
    </location>
</feature>
<comment type="caution">
    <text evidence="8">The sequence shown here is derived from an EMBL/GenBank/DDBJ whole genome shotgun (WGS) entry which is preliminary data.</text>
</comment>
<keyword evidence="9" id="KW-1185">Reference proteome</keyword>
<dbReference type="NCBIfam" id="TIGR00937">
    <property type="entry name" value="2A51"/>
    <property type="match status" value="1"/>
</dbReference>
<feature type="transmembrane region" description="Helical" evidence="7">
    <location>
        <begin position="91"/>
        <end position="115"/>
    </location>
</feature>
<comment type="subcellular location">
    <subcellularLocation>
        <location evidence="1">Cell membrane</location>
        <topology evidence="1">Multi-pass membrane protein</topology>
    </subcellularLocation>
</comment>
<feature type="transmembrane region" description="Helical" evidence="7">
    <location>
        <begin position="156"/>
        <end position="189"/>
    </location>
</feature>
<protein>
    <submittedName>
        <fullName evidence="8">Chromate transport protein</fullName>
    </submittedName>
</protein>
<dbReference type="InterPro" id="IPR052518">
    <property type="entry name" value="CHR_Transporter"/>
</dbReference>
<feature type="transmembrane region" description="Helical" evidence="7">
    <location>
        <begin position="127"/>
        <end position="144"/>
    </location>
</feature>
<dbReference type="PANTHER" id="PTHR43663:SF1">
    <property type="entry name" value="CHROMATE TRANSPORTER"/>
    <property type="match status" value="1"/>
</dbReference>
<comment type="similarity">
    <text evidence="2">Belongs to the chromate ion transporter (CHR) (TC 2.A.51) family.</text>
</comment>
<proteinExistence type="inferred from homology"/>
<dbReference type="InterPro" id="IPR014047">
    <property type="entry name" value="Chr_Tranpt_l_chain"/>
</dbReference>
<name>A0ABM9JG36_9RALS</name>
<keyword evidence="4 7" id="KW-0812">Transmembrane</keyword>
<feature type="transmembrane region" description="Helical" evidence="7">
    <location>
        <begin position="20"/>
        <end position="44"/>
    </location>
</feature>
<keyword evidence="6 7" id="KW-0472">Membrane</keyword>
<evidence type="ECO:0000256" key="1">
    <source>
        <dbReference type="ARBA" id="ARBA00004651"/>
    </source>
</evidence>
<dbReference type="Proteomes" id="UP001189616">
    <property type="component" value="Unassembled WGS sequence"/>
</dbReference>
<feature type="transmembrane region" description="Helical" evidence="7">
    <location>
        <begin position="293"/>
        <end position="315"/>
    </location>
</feature>
<evidence type="ECO:0000256" key="3">
    <source>
        <dbReference type="ARBA" id="ARBA00022475"/>
    </source>
</evidence>
<dbReference type="PANTHER" id="PTHR43663">
    <property type="entry name" value="CHROMATE TRANSPORT PROTEIN-RELATED"/>
    <property type="match status" value="1"/>
</dbReference>
<evidence type="ECO:0000256" key="7">
    <source>
        <dbReference type="SAM" id="Phobius"/>
    </source>
</evidence>
<organism evidence="8 9">
    <name type="scientific">Ralstonia condita</name>
    <dbReference type="NCBI Taxonomy" id="3058600"/>
    <lineage>
        <taxon>Bacteria</taxon>
        <taxon>Pseudomonadati</taxon>
        <taxon>Pseudomonadota</taxon>
        <taxon>Betaproteobacteria</taxon>
        <taxon>Burkholderiales</taxon>
        <taxon>Burkholderiaceae</taxon>
        <taxon>Ralstonia</taxon>
    </lineage>
</organism>
<feature type="transmembrane region" description="Helical" evidence="7">
    <location>
        <begin position="65"/>
        <end position="85"/>
    </location>
</feature>
<evidence type="ECO:0000313" key="8">
    <source>
        <dbReference type="EMBL" id="CAJ0792009.1"/>
    </source>
</evidence>
<keyword evidence="5 7" id="KW-1133">Transmembrane helix</keyword>
<evidence type="ECO:0000313" key="9">
    <source>
        <dbReference type="Proteomes" id="UP001189616"/>
    </source>
</evidence>
<gene>
    <name evidence="8" type="primary">chrA1</name>
    <name evidence="8" type="ORF">LMG7141_02593</name>
</gene>
<evidence type="ECO:0000256" key="6">
    <source>
        <dbReference type="ARBA" id="ARBA00023136"/>
    </source>
</evidence>
<feature type="transmembrane region" description="Helical" evidence="7">
    <location>
        <begin position="380"/>
        <end position="396"/>
    </location>
</feature>
<sequence length="398" mass="42015">MSAPQPTDAAPQAALPVYTLWQLIAYFARLGALGFGGPVALAGYMRRDLVERRHWITDADYKEGLALAQLAPGPLAAQLAIYLGYVHYRILGATLVGIAFVLPSFLMVVALGWAYVHFGGLTWMQSVFYGVGAAVVGIIAISAHKLTTKSVGKDKLLWAIYLVLAAVTVITESEVAWLFVAAGILVWFWRAPPRWLRQGKLHAVAVAPVSAASGILSTIDWPVLSQIGVFFAKAGAFVFGSGLAIVPFLYGGVVTEHHWLNEKQFVDAVAVAMITPGPVVITVGFIGYLIAGLPGACVAAAATFLPCYLFTILPAPYFKKYGRLPAILAFVDGVTAAAVGAITGAVIVLAKRSIVDVPTAMLAVATVALLLGFKKLSEPVVVAGAALIGLALYPLLHH</sequence>
<dbReference type="PIRSF" id="PIRSF004810">
    <property type="entry name" value="ChrA"/>
    <property type="match status" value="1"/>
</dbReference>
<dbReference type="Pfam" id="PF02417">
    <property type="entry name" value="Chromate_transp"/>
    <property type="match status" value="2"/>
</dbReference>
<dbReference type="EMBL" id="CATYWO010000003">
    <property type="protein sequence ID" value="CAJ0792009.1"/>
    <property type="molecule type" value="Genomic_DNA"/>
</dbReference>
<accession>A0ABM9JG36</accession>
<feature type="transmembrane region" description="Helical" evidence="7">
    <location>
        <begin position="201"/>
        <end position="224"/>
    </location>
</feature>
<feature type="transmembrane region" description="Helical" evidence="7">
    <location>
        <begin position="327"/>
        <end position="348"/>
    </location>
</feature>
<keyword evidence="3" id="KW-1003">Cell membrane</keyword>
<feature type="transmembrane region" description="Helical" evidence="7">
    <location>
        <begin position="230"/>
        <end position="253"/>
    </location>
</feature>
<dbReference type="RefSeq" id="WP_316658059.1">
    <property type="nucleotide sequence ID" value="NZ_CATYWO010000003.1"/>
</dbReference>